<protein>
    <submittedName>
        <fullName evidence="2">Glycosyltransferase involved in cell wall bisynthesis</fullName>
    </submittedName>
</protein>
<dbReference type="Pfam" id="PF00535">
    <property type="entry name" value="Glycos_transf_2"/>
    <property type="match status" value="1"/>
</dbReference>
<proteinExistence type="predicted"/>
<dbReference type="GO" id="GO:0016758">
    <property type="term" value="F:hexosyltransferase activity"/>
    <property type="evidence" value="ECO:0007669"/>
    <property type="project" value="UniProtKB-ARBA"/>
</dbReference>
<accession>A0A1G6MPR7</accession>
<name>A0A1G6MPR7_9FIRM</name>
<dbReference type="Proteomes" id="UP000324896">
    <property type="component" value="Unassembled WGS sequence"/>
</dbReference>
<gene>
    <name evidence="2" type="ORF">SAMN04488597_10930</name>
</gene>
<dbReference type="InterPro" id="IPR029044">
    <property type="entry name" value="Nucleotide-diphossugar_trans"/>
</dbReference>
<dbReference type="SUPFAM" id="SSF53448">
    <property type="entry name" value="Nucleotide-diphospho-sugar transferases"/>
    <property type="match status" value="1"/>
</dbReference>
<dbReference type="CDD" id="cd06433">
    <property type="entry name" value="GT_2_WfgS_like"/>
    <property type="match status" value="1"/>
</dbReference>
<dbReference type="RefSeq" id="WP_149796748.1">
    <property type="nucleotide sequence ID" value="NZ_FMYT01000009.1"/>
</dbReference>
<dbReference type="PANTHER" id="PTHR22916:SF3">
    <property type="entry name" value="UDP-GLCNAC:BETAGAL BETA-1,3-N-ACETYLGLUCOSAMINYLTRANSFERASE-LIKE PROTEIN 1"/>
    <property type="match status" value="1"/>
</dbReference>
<evidence type="ECO:0000259" key="1">
    <source>
        <dbReference type="Pfam" id="PF00535"/>
    </source>
</evidence>
<dbReference type="EMBL" id="FMYT01000009">
    <property type="protein sequence ID" value="SDC57553.1"/>
    <property type="molecule type" value="Genomic_DNA"/>
</dbReference>
<dbReference type="PANTHER" id="PTHR22916">
    <property type="entry name" value="GLYCOSYLTRANSFERASE"/>
    <property type="match status" value="1"/>
</dbReference>
<evidence type="ECO:0000313" key="3">
    <source>
        <dbReference type="Proteomes" id="UP000324896"/>
    </source>
</evidence>
<organism evidence="2 3">
    <name type="scientific">Halanaerobium congolense</name>
    <dbReference type="NCBI Taxonomy" id="54121"/>
    <lineage>
        <taxon>Bacteria</taxon>
        <taxon>Bacillati</taxon>
        <taxon>Bacillota</taxon>
        <taxon>Clostridia</taxon>
        <taxon>Halanaerobiales</taxon>
        <taxon>Halanaerobiaceae</taxon>
        <taxon>Halanaerobium</taxon>
    </lineage>
</organism>
<dbReference type="InterPro" id="IPR001173">
    <property type="entry name" value="Glyco_trans_2-like"/>
</dbReference>
<dbReference type="Gene3D" id="3.90.550.10">
    <property type="entry name" value="Spore Coat Polysaccharide Biosynthesis Protein SpsA, Chain A"/>
    <property type="match status" value="1"/>
</dbReference>
<feature type="domain" description="Glycosyltransferase 2-like" evidence="1">
    <location>
        <begin position="11"/>
        <end position="148"/>
    </location>
</feature>
<keyword evidence="2" id="KW-0808">Transferase</keyword>
<sequence length="263" mass="30617">MNENNEKPLVSIITVCYNSEKYIRDTMESVLNQTYENIEYIIVDGKSSDNTLDIIKEYEPKFNGRMKWISEADEGIYDAMNKGIKFATGDIIATINSDDVYADNNVLENVIEVFNEENCDACYGNVAMVKRDDLNQISRLWKTDSNKYFSQLKYGWVPAHPSFFAKKRLYDKYGSFDLDFKIAADFDLICRFIEKNNKKLSYLNKTLVKMRIEGTSNNSLKAIYQGNKEAFLSLKKNDVFPYLIFLKPLRKILYLLKAKLYKN</sequence>
<reference evidence="2 3" key="1">
    <citation type="submission" date="2016-10" db="EMBL/GenBank/DDBJ databases">
        <authorList>
            <person name="Varghese N."/>
            <person name="Submissions S."/>
        </authorList>
    </citation>
    <scope>NUCLEOTIDE SEQUENCE [LARGE SCALE GENOMIC DNA]</scope>
    <source>
        <strain evidence="2 3">WG10</strain>
    </source>
</reference>
<evidence type="ECO:0000313" key="2">
    <source>
        <dbReference type="EMBL" id="SDC57553.1"/>
    </source>
</evidence>
<dbReference type="AlphaFoldDB" id="A0A1G6MPR7"/>